<dbReference type="RefSeq" id="WP_109264319.1">
    <property type="nucleotide sequence ID" value="NZ_QEWP01000007.1"/>
</dbReference>
<evidence type="ECO:0000313" key="2">
    <source>
        <dbReference type="EMBL" id="PWD99336.1"/>
    </source>
</evidence>
<dbReference type="InterPro" id="IPR036812">
    <property type="entry name" value="NAD(P)_OxRdtase_dom_sf"/>
</dbReference>
<dbReference type="PANTHER" id="PTHR43312">
    <property type="entry name" value="D-THREO-ALDOSE 1-DEHYDROGENASE"/>
    <property type="match status" value="1"/>
</dbReference>
<name>A0A2U2B8G9_9BACT</name>
<dbReference type="SUPFAM" id="SSF51430">
    <property type="entry name" value="NAD(P)-linked oxidoreductase"/>
    <property type="match status" value="1"/>
</dbReference>
<dbReference type="CDD" id="cd19100">
    <property type="entry name" value="AKR_unchar"/>
    <property type="match status" value="1"/>
</dbReference>
<feature type="domain" description="NADP-dependent oxidoreductase" evidence="1">
    <location>
        <begin position="49"/>
        <end position="239"/>
    </location>
</feature>
<protein>
    <submittedName>
        <fullName evidence="2">Aldo/keto reductase</fullName>
    </submittedName>
</protein>
<dbReference type="EMBL" id="QEWP01000007">
    <property type="protein sequence ID" value="PWD99336.1"/>
    <property type="molecule type" value="Genomic_DNA"/>
</dbReference>
<dbReference type="OrthoDB" id="9773828at2"/>
<proteinExistence type="predicted"/>
<dbReference type="Proteomes" id="UP000244956">
    <property type="component" value="Unassembled WGS sequence"/>
</dbReference>
<dbReference type="InterPro" id="IPR023210">
    <property type="entry name" value="NADP_OxRdtase_dom"/>
</dbReference>
<reference evidence="2 3" key="1">
    <citation type="submission" date="2018-05" db="EMBL/GenBank/DDBJ databases">
        <title>Marinilabilia rubrum sp. nov., isolated from saltern sediment.</title>
        <authorList>
            <person name="Zhang R."/>
        </authorList>
    </citation>
    <scope>NUCLEOTIDE SEQUENCE [LARGE SCALE GENOMIC DNA]</scope>
    <source>
        <strain evidence="2 3">WTE16</strain>
    </source>
</reference>
<dbReference type="Pfam" id="PF00248">
    <property type="entry name" value="Aldo_ket_red"/>
    <property type="match status" value="1"/>
</dbReference>
<sequence length="322" mass="36552">MGINRREFIRRTAATAAGLSMGMMAPGMTVKNGLPYRKLGKTGLEVSLITVGGYHIGKESLTEQESITMIRTAIDEGVNFLDNAWEYHDGRSEERMGKALRDGYRDKAILMTKHHGREPKRAQQHLEDSLRRLQTDVIDVWQFHELDEMKEVEEIYSSGVLDFALKAKEQGKIKHIGFTGHHRPKVHLEMINRGFDWETVQMPINPMDHHYLSFTQNVLPVAVEKNIGVIGMKSLAGNAVLVKKGAATVEECLRFAMSMPISTLCSGMDSLKMLKENIETARRFKPLTEAEMTDLLSRSYDYAQGGENEWYKSYTPDPDDNW</sequence>
<keyword evidence="3" id="KW-1185">Reference proteome</keyword>
<dbReference type="InterPro" id="IPR053135">
    <property type="entry name" value="AKR2_Oxidoreductase"/>
</dbReference>
<accession>A0A2U2B8G9</accession>
<organism evidence="2 3">
    <name type="scientific">Marinilabilia rubra</name>
    <dbReference type="NCBI Taxonomy" id="2162893"/>
    <lineage>
        <taxon>Bacteria</taxon>
        <taxon>Pseudomonadati</taxon>
        <taxon>Bacteroidota</taxon>
        <taxon>Bacteroidia</taxon>
        <taxon>Marinilabiliales</taxon>
        <taxon>Marinilabiliaceae</taxon>
        <taxon>Marinilabilia</taxon>
    </lineage>
</organism>
<dbReference type="AlphaFoldDB" id="A0A2U2B8G9"/>
<dbReference type="InterPro" id="IPR006311">
    <property type="entry name" value="TAT_signal"/>
</dbReference>
<comment type="caution">
    <text evidence="2">The sequence shown here is derived from an EMBL/GenBank/DDBJ whole genome shotgun (WGS) entry which is preliminary data.</text>
</comment>
<evidence type="ECO:0000313" key="3">
    <source>
        <dbReference type="Proteomes" id="UP000244956"/>
    </source>
</evidence>
<dbReference type="PANTHER" id="PTHR43312:SF1">
    <property type="entry name" value="NADP-DEPENDENT OXIDOREDUCTASE DOMAIN-CONTAINING PROTEIN"/>
    <property type="match status" value="1"/>
</dbReference>
<evidence type="ECO:0000259" key="1">
    <source>
        <dbReference type="Pfam" id="PF00248"/>
    </source>
</evidence>
<dbReference type="Gene3D" id="3.20.20.100">
    <property type="entry name" value="NADP-dependent oxidoreductase domain"/>
    <property type="match status" value="1"/>
</dbReference>
<dbReference type="PROSITE" id="PS51318">
    <property type="entry name" value="TAT"/>
    <property type="match status" value="1"/>
</dbReference>
<gene>
    <name evidence="2" type="ORF">DDZ16_10000</name>
</gene>